<protein>
    <recommendedName>
        <fullName evidence="4">Aminomethyltransferase folate-binding domain-containing protein</fullName>
    </recommendedName>
</protein>
<dbReference type="Gene3D" id="3.30.1360.120">
    <property type="entry name" value="Probable tRNA modification gtpase trme, domain 1"/>
    <property type="match status" value="1"/>
</dbReference>
<dbReference type="PANTHER" id="PTHR43757:SF15">
    <property type="entry name" value="PYRUVATE DEHYDROGENASE PHOSPHATASE REGULATORY SUBUNIT, MITOCHONDRIAL-LIKE"/>
    <property type="match status" value="1"/>
</dbReference>
<dbReference type="PANTHER" id="PTHR43757">
    <property type="entry name" value="AMINOMETHYLTRANSFERASE"/>
    <property type="match status" value="1"/>
</dbReference>
<dbReference type="SUPFAM" id="SSF101790">
    <property type="entry name" value="Aminomethyltransferase beta-barrel domain"/>
    <property type="match status" value="1"/>
</dbReference>
<evidence type="ECO:0008006" key="4">
    <source>
        <dbReference type="Google" id="ProtNLM"/>
    </source>
</evidence>
<dbReference type="InterPro" id="IPR028896">
    <property type="entry name" value="GcvT/YgfZ/DmdA"/>
</dbReference>
<dbReference type="InterPro" id="IPR013977">
    <property type="entry name" value="GcvT_C"/>
</dbReference>
<evidence type="ECO:0000259" key="2">
    <source>
        <dbReference type="Pfam" id="PF08669"/>
    </source>
</evidence>
<evidence type="ECO:0000313" key="3">
    <source>
        <dbReference type="EMBL" id="SVB97895.1"/>
    </source>
</evidence>
<evidence type="ECO:0000259" key="1">
    <source>
        <dbReference type="Pfam" id="PF01571"/>
    </source>
</evidence>
<dbReference type="Gene3D" id="2.40.30.110">
    <property type="entry name" value="Aminomethyltransferase beta-barrel domains"/>
    <property type="match status" value="1"/>
</dbReference>
<reference evidence="3" key="1">
    <citation type="submission" date="2018-05" db="EMBL/GenBank/DDBJ databases">
        <authorList>
            <person name="Lanie J.A."/>
            <person name="Ng W.-L."/>
            <person name="Kazmierczak K.M."/>
            <person name="Andrzejewski T.M."/>
            <person name="Davidsen T.M."/>
            <person name="Wayne K.J."/>
            <person name="Tettelin H."/>
            <person name="Glass J.I."/>
            <person name="Rusch D."/>
            <person name="Podicherti R."/>
            <person name="Tsui H.-C.T."/>
            <person name="Winkler M.E."/>
        </authorList>
    </citation>
    <scope>NUCLEOTIDE SEQUENCE</scope>
</reference>
<dbReference type="EMBL" id="UINC01066817">
    <property type="protein sequence ID" value="SVB97895.1"/>
    <property type="molecule type" value="Genomic_DNA"/>
</dbReference>
<dbReference type="Pfam" id="PF08669">
    <property type="entry name" value="GCV_T_C"/>
    <property type="match status" value="1"/>
</dbReference>
<accession>A0A382IEV2</accession>
<organism evidence="3">
    <name type="scientific">marine metagenome</name>
    <dbReference type="NCBI Taxonomy" id="408172"/>
    <lineage>
        <taxon>unclassified sequences</taxon>
        <taxon>metagenomes</taxon>
        <taxon>ecological metagenomes</taxon>
    </lineage>
</organism>
<dbReference type="Gene3D" id="3.30.70.1400">
    <property type="entry name" value="Aminomethyltransferase beta-barrel domains"/>
    <property type="match status" value="1"/>
</dbReference>
<dbReference type="AlphaFoldDB" id="A0A382IEV2"/>
<name>A0A382IEV2_9ZZZZ</name>
<dbReference type="InterPro" id="IPR006222">
    <property type="entry name" value="GCVT_N"/>
</dbReference>
<feature type="domain" description="GCVT N-terminal" evidence="1">
    <location>
        <begin position="18"/>
        <end position="290"/>
    </location>
</feature>
<dbReference type="GO" id="GO:0005739">
    <property type="term" value="C:mitochondrion"/>
    <property type="evidence" value="ECO:0007669"/>
    <property type="project" value="TreeGrafter"/>
</dbReference>
<feature type="non-terminal residue" evidence="3">
    <location>
        <position position="1"/>
    </location>
</feature>
<proteinExistence type="predicted"/>
<sequence>HWPFYQYKTARNLMLSPLHDALVAKGACFGEVGGYERPNWFARDGAEARYQYSYKRQNWFDFHAAEHLAVRASLGVFDMSSFAKFEVTGRDAEAELQYIAVADIQVPVGDVVYTQFLDERGGINADLSIVRIEEERFWVITSIGSHNRDWCHMKQHLTDGVEMADISQDYACLSLQGPNSRAALAKIAESDIGADHFAFGTGCFMSLAGHKCWVQRLSYVGELGFEIFIPAASAVAVYAAIMQAGAEFEICNAGLHTLNSMRLEKGFRHWGHDIGAEDNLLQAGLSFVARPDAGDFLGRDAFIQQKSAGLPDRRLVQFLLQDSGPLLYHNEAIIMDGEAVGYLTSAMYAHSLGAAMGMGYVNRPELQAADLAAADFQIEVAGVRYPATASLKALYDPAGARMRA</sequence>
<dbReference type="Pfam" id="PF01571">
    <property type="entry name" value="GCV_T"/>
    <property type="match status" value="1"/>
</dbReference>
<dbReference type="SUPFAM" id="SSF103025">
    <property type="entry name" value="Folate-binding domain"/>
    <property type="match status" value="1"/>
</dbReference>
<dbReference type="PIRSF" id="PIRSF006487">
    <property type="entry name" value="GcvT"/>
    <property type="match status" value="1"/>
</dbReference>
<dbReference type="InterPro" id="IPR027266">
    <property type="entry name" value="TrmE/GcvT-like"/>
</dbReference>
<dbReference type="InterPro" id="IPR029043">
    <property type="entry name" value="GcvT/YgfZ_C"/>
</dbReference>
<gene>
    <name evidence="3" type="ORF">METZ01_LOCUS250749</name>
</gene>
<feature type="domain" description="Aminomethyltransferase C-terminal" evidence="2">
    <location>
        <begin position="313"/>
        <end position="396"/>
    </location>
</feature>